<name>A0A066ZPL6_HYDMR</name>
<keyword evidence="3" id="KW-0238">DNA-binding</keyword>
<evidence type="ECO:0000256" key="3">
    <source>
        <dbReference type="ARBA" id="ARBA00023125"/>
    </source>
</evidence>
<evidence type="ECO:0000313" key="6">
    <source>
        <dbReference type="Proteomes" id="UP000027341"/>
    </source>
</evidence>
<dbReference type="InterPro" id="IPR044946">
    <property type="entry name" value="Restrct_endonuc_typeI_TRD_sf"/>
</dbReference>
<reference evidence="5 6" key="1">
    <citation type="submission" date="2014-04" db="EMBL/GenBank/DDBJ databases">
        <title>Draft genome sequence of Hydrogenovibrio marinus MH-110, a model organism for aerobic H2 metabolism.</title>
        <authorList>
            <person name="Cha H.J."/>
            <person name="Jo B.H."/>
            <person name="Hwang B.H."/>
        </authorList>
    </citation>
    <scope>NUCLEOTIDE SEQUENCE [LARGE SCALE GENOMIC DNA]</scope>
    <source>
        <strain evidence="5 6">MH-110</strain>
    </source>
</reference>
<evidence type="ECO:0000256" key="2">
    <source>
        <dbReference type="ARBA" id="ARBA00022747"/>
    </source>
</evidence>
<dbReference type="EMBL" id="JMIU01000001">
    <property type="protein sequence ID" value="KDN95472.1"/>
    <property type="molecule type" value="Genomic_DNA"/>
</dbReference>
<feature type="domain" description="Type I restriction modification DNA specificity" evidence="4">
    <location>
        <begin position="282"/>
        <end position="460"/>
    </location>
</feature>
<dbReference type="RefSeq" id="WP_035628849.1">
    <property type="nucleotide sequence ID" value="NZ_AP020335.1"/>
</dbReference>
<gene>
    <name evidence="5" type="ORF">EI16_04000</name>
</gene>
<feature type="domain" description="Type I restriction modification DNA specificity" evidence="4">
    <location>
        <begin position="9"/>
        <end position="180"/>
    </location>
</feature>
<comment type="caution">
    <text evidence="5">The sequence shown here is derived from an EMBL/GenBank/DDBJ whole genome shotgun (WGS) entry which is preliminary data.</text>
</comment>
<dbReference type="InterPro" id="IPR051212">
    <property type="entry name" value="Type-I_RE_S_subunit"/>
</dbReference>
<dbReference type="CDD" id="cd17252">
    <property type="entry name" value="RMtype1_S_EcoKI-TRD1-CR1_like"/>
    <property type="match status" value="1"/>
</dbReference>
<evidence type="ECO:0000256" key="1">
    <source>
        <dbReference type="ARBA" id="ARBA00010923"/>
    </source>
</evidence>
<comment type="similarity">
    <text evidence="1">Belongs to the type-I restriction system S methylase family.</text>
</comment>
<dbReference type="PANTHER" id="PTHR43140:SF1">
    <property type="entry name" value="TYPE I RESTRICTION ENZYME ECOKI SPECIFICITY SUBUNIT"/>
    <property type="match status" value="1"/>
</dbReference>
<evidence type="ECO:0000259" key="4">
    <source>
        <dbReference type="Pfam" id="PF01420"/>
    </source>
</evidence>
<dbReference type="GO" id="GO:0009307">
    <property type="term" value="P:DNA restriction-modification system"/>
    <property type="evidence" value="ECO:0007669"/>
    <property type="project" value="UniProtKB-KW"/>
</dbReference>
<accession>A0A066ZPL6</accession>
<dbReference type="Gene3D" id="3.90.220.20">
    <property type="entry name" value="DNA methylase specificity domains"/>
    <property type="match status" value="2"/>
</dbReference>
<protein>
    <recommendedName>
        <fullName evidence="4">Type I restriction modification DNA specificity domain-containing protein</fullName>
    </recommendedName>
</protein>
<dbReference type="AlphaFoldDB" id="A0A066ZPL6"/>
<dbReference type="STRING" id="28885.EI16_04000"/>
<organism evidence="5 6">
    <name type="scientific">Hydrogenovibrio marinus</name>
    <dbReference type="NCBI Taxonomy" id="28885"/>
    <lineage>
        <taxon>Bacteria</taxon>
        <taxon>Pseudomonadati</taxon>
        <taxon>Pseudomonadota</taxon>
        <taxon>Gammaproteobacteria</taxon>
        <taxon>Thiotrichales</taxon>
        <taxon>Piscirickettsiaceae</taxon>
        <taxon>Hydrogenovibrio</taxon>
    </lineage>
</organism>
<proteinExistence type="inferred from homology"/>
<dbReference type="Proteomes" id="UP000027341">
    <property type="component" value="Unassembled WGS sequence"/>
</dbReference>
<dbReference type="PANTHER" id="PTHR43140">
    <property type="entry name" value="TYPE-1 RESTRICTION ENZYME ECOKI SPECIFICITY PROTEIN"/>
    <property type="match status" value="1"/>
</dbReference>
<dbReference type="SUPFAM" id="SSF116734">
    <property type="entry name" value="DNA methylase specificity domain"/>
    <property type="match status" value="2"/>
</dbReference>
<keyword evidence="2" id="KW-0680">Restriction system</keyword>
<keyword evidence="6" id="KW-1185">Reference proteome</keyword>
<sequence length="489" mass="55278">MTEQQMQLPEGWRWKHYGDIAELIRGVSYKKTDASSKSFSGLMPILRANNIGQNLIFDDLVYVPKKLVKSSQQILENDIIVAMSSGSKHLVGKAAQANADLSMGFGAFCANLRVNKSEQIDARYVFYFYSSKENINRISSSSSGSNINNLKREHILNAPIPIAPIQQQKQIVAKIEELFSHIDAGVESLKVAKEKLKQYRQSVLKAAVTGELTKDWRQANQHKIEPADQLLQRILTERRQRWEQQQLDQFVAKGQIPKNDKWKEKYKAPCSPNLDGLNKLPKEWQWATFEQVGERVTVGHVGSMKNEYVEKGIPFLRSQNVRENRFDPKGLMYISEEFHSRLQKSVLEPGDLVTVRSGSVGVTCVIPDSLQVANCSDLIIVKQPKGVVQQFASFYMNTITQTKVAAQKVGVALTHFNTKSMAEMALPLPPMEEQKEIVRIVEEKLTAADRLMTEIDTKLTQAQQQKQTILTSAFKGELVNATQYFCCKI</sequence>
<dbReference type="InterPro" id="IPR000055">
    <property type="entry name" value="Restrct_endonuc_typeI_TRD"/>
</dbReference>
<dbReference type="GO" id="GO:0003677">
    <property type="term" value="F:DNA binding"/>
    <property type="evidence" value="ECO:0007669"/>
    <property type="project" value="UniProtKB-KW"/>
</dbReference>
<evidence type="ECO:0000313" key="5">
    <source>
        <dbReference type="EMBL" id="KDN95472.1"/>
    </source>
</evidence>
<dbReference type="Pfam" id="PF01420">
    <property type="entry name" value="Methylase_S"/>
    <property type="match status" value="2"/>
</dbReference>